<reference evidence="10 11" key="2">
    <citation type="journal article" date="2014" name="J. Gen. Appl. Microbiol.">
        <title>The early diverging ascomycetous budding yeast Saitoella complicata has three histone deacetylases belonging to the Clr6, Hos2, and Rpd3 lineages.</title>
        <authorList>
            <person name="Nishida H."/>
            <person name="Matsumoto T."/>
            <person name="Kondo S."/>
            <person name="Hamamoto M."/>
            <person name="Yoshikawa H."/>
        </authorList>
    </citation>
    <scope>NUCLEOTIDE SEQUENCE [LARGE SCALE GENOMIC DNA]</scope>
    <source>
        <strain evidence="10 11">NRRL Y-17804</strain>
    </source>
</reference>
<keyword evidence="4" id="KW-0862">Zinc</keyword>
<dbReference type="Gene3D" id="3.30.160.60">
    <property type="entry name" value="Classic Zinc Finger"/>
    <property type="match status" value="1"/>
</dbReference>
<dbReference type="PANTHER" id="PTHR46179:SF13">
    <property type="entry name" value="C2H2-TYPE DOMAIN-CONTAINING PROTEIN"/>
    <property type="match status" value="1"/>
</dbReference>
<reference evidence="10 11" key="1">
    <citation type="journal article" date="2011" name="J. Gen. Appl. Microbiol.">
        <title>Draft genome sequencing of the enigmatic yeast Saitoella complicata.</title>
        <authorList>
            <person name="Nishida H."/>
            <person name="Hamamoto M."/>
            <person name="Sugiyama J."/>
        </authorList>
    </citation>
    <scope>NUCLEOTIDE SEQUENCE [LARGE SCALE GENOMIC DNA]</scope>
    <source>
        <strain evidence="10 11">NRRL Y-17804</strain>
    </source>
</reference>
<keyword evidence="7" id="KW-0539">Nucleus</keyword>
<dbReference type="EMBL" id="BACD03000050">
    <property type="protein sequence ID" value="GAO51671.1"/>
    <property type="molecule type" value="Genomic_DNA"/>
</dbReference>
<dbReference type="GO" id="GO:0006357">
    <property type="term" value="P:regulation of transcription by RNA polymerase II"/>
    <property type="evidence" value="ECO:0007669"/>
    <property type="project" value="TreeGrafter"/>
</dbReference>
<dbReference type="PROSITE" id="PS50157">
    <property type="entry name" value="ZINC_FINGER_C2H2_2"/>
    <property type="match status" value="1"/>
</dbReference>
<gene>
    <name evidence="10" type="ORF">G7K_5764-t1</name>
</gene>
<evidence type="ECO:0000256" key="6">
    <source>
        <dbReference type="ARBA" id="ARBA00023163"/>
    </source>
</evidence>
<accession>A0A0E9NPR1</accession>
<evidence type="ECO:0000313" key="11">
    <source>
        <dbReference type="Proteomes" id="UP000033140"/>
    </source>
</evidence>
<organism evidence="10 11">
    <name type="scientific">Saitoella complicata (strain BCRC 22490 / CBS 7301 / JCM 7358 / NBRC 10748 / NRRL Y-17804)</name>
    <dbReference type="NCBI Taxonomy" id="698492"/>
    <lineage>
        <taxon>Eukaryota</taxon>
        <taxon>Fungi</taxon>
        <taxon>Dikarya</taxon>
        <taxon>Ascomycota</taxon>
        <taxon>Taphrinomycotina</taxon>
        <taxon>Taphrinomycotina incertae sedis</taxon>
        <taxon>Saitoella</taxon>
    </lineage>
</organism>
<comment type="caution">
    <text evidence="10">The sequence shown here is derived from an EMBL/GenBank/DDBJ whole genome shotgun (WGS) entry which is preliminary data.</text>
</comment>
<evidence type="ECO:0000259" key="9">
    <source>
        <dbReference type="PROSITE" id="PS50157"/>
    </source>
</evidence>
<evidence type="ECO:0000256" key="4">
    <source>
        <dbReference type="ARBA" id="ARBA00022833"/>
    </source>
</evidence>
<dbReference type="InterPro" id="IPR013087">
    <property type="entry name" value="Znf_C2H2_type"/>
</dbReference>
<dbReference type="GO" id="GO:0005634">
    <property type="term" value="C:nucleus"/>
    <property type="evidence" value="ECO:0007669"/>
    <property type="project" value="UniProtKB-SubCell"/>
</dbReference>
<dbReference type="PROSITE" id="PS00028">
    <property type="entry name" value="ZINC_FINGER_C2H2_1"/>
    <property type="match status" value="2"/>
</dbReference>
<evidence type="ECO:0000256" key="7">
    <source>
        <dbReference type="ARBA" id="ARBA00023242"/>
    </source>
</evidence>
<evidence type="ECO:0000256" key="5">
    <source>
        <dbReference type="ARBA" id="ARBA00023015"/>
    </source>
</evidence>
<keyword evidence="11" id="KW-1185">Reference proteome</keyword>
<dbReference type="GO" id="GO:0008270">
    <property type="term" value="F:zinc ion binding"/>
    <property type="evidence" value="ECO:0007669"/>
    <property type="project" value="UniProtKB-KW"/>
</dbReference>
<dbReference type="SMART" id="SM00355">
    <property type="entry name" value="ZnF_C2H2"/>
    <property type="match status" value="3"/>
</dbReference>
<dbReference type="PANTHER" id="PTHR46179">
    <property type="entry name" value="ZINC FINGER PROTEIN"/>
    <property type="match status" value="1"/>
</dbReference>
<evidence type="ECO:0000313" key="10">
    <source>
        <dbReference type="EMBL" id="GAO51671.1"/>
    </source>
</evidence>
<name>A0A0E9NPR1_SAICN</name>
<protein>
    <recommendedName>
        <fullName evidence="9">C2H2-type domain-containing protein</fullName>
    </recommendedName>
</protein>
<keyword evidence="5" id="KW-0805">Transcription regulation</keyword>
<keyword evidence="3 8" id="KW-0863">Zinc-finger</keyword>
<sequence>MDPLWRKFPEEAFKNCGSIAIHQRQSQPRPSFASMPPIRIPNKKMEQTPYEEALLEPKMPESQWERTVLEMPRFRYGKYVLGGHWMNCMTTASHSSWQTKTRPSQKHPYVADPDAQFRMLLKIRKLRQNLAELVAKYGGPRPVAFLAGMPSKMEVEEELWKLANLPSYSCIKYYKVKRYLERQIDTYRVPESEIEGEEHFLCKIDRCKKKFRTVQGFLGHARNAHKAYSDTRTPCPEPGCVKYFQKDESLRNHVQSNDHHYSRLGYVCPMPSCAWKASTSDDAVVEHIVSYHHNTKAAEEYAQLKDIDINIVRAAREYYAVVQAEKERSELHSTWNAIAASRLPRKYVLRLA</sequence>
<proteinExistence type="predicted"/>
<evidence type="ECO:0000256" key="3">
    <source>
        <dbReference type="ARBA" id="ARBA00022771"/>
    </source>
</evidence>
<dbReference type="Proteomes" id="UP000033140">
    <property type="component" value="Unassembled WGS sequence"/>
</dbReference>
<keyword evidence="2" id="KW-0479">Metal-binding</keyword>
<reference evidence="10 11" key="3">
    <citation type="journal article" date="2015" name="Genome Announc.">
        <title>Draft Genome Sequence of the Archiascomycetous Yeast Saitoella complicata.</title>
        <authorList>
            <person name="Yamauchi K."/>
            <person name="Kondo S."/>
            <person name="Hamamoto M."/>
            <person name="Takahashi Y."/>
            <person name="Ogura Y."/>
            <person name="Hayashi T."/>
            <person name="Nishida H."/>
        </authorList>
    </citation>
    <scope>NUCLEOTIDE SEQUENCE [LARGE SCALE GENOMIC DNA]</scope>
    <source>
        <strain evidence="10 11">NRRL Y-17804</strain>
    </source>
</reference>
<evidence type="ECO:0000256" key="8">
    <source>
        <dbReference type="PROSITE-ProRule" id="PRU00042"/>
    </source>
</evidence>
<evidence type="ECO:0000256" key="2">
    <source>
        <dbReference type="ARBA" id="ARBA00022723"/>
    </source>
</evidence>
<evidence type="ECO:0000256" key="1">
    <source>
        <dbReference type="ARBA" id="ARBA00004123"/>
    </source>
</evidence>
<feature type="domain" description="C2H2-type" evidence="9">
    <location>
        <begin position="200"/>
        <end position="230"/>
    </location>
</feature>
<keyword evidence="6" id="KW-0804">Transcription</keyword>
<comment type="subcellular location">
    <subcellularLocation>
        <location evidence="1">Nucleus</location>
    </subcellularLocation>
</comment>
<dbReference type="InterPro" id="IPR051061">
    <property type="entry name" value="Zinc_finger_trans_reg"/>
</dbReference>
<dbReference type="AlphaFoldDB" id="A0A0E9NPR1"/>